<dbReference type="EMBL" id="JAVRRF010000018">
    <property type="protein sequence ID" value="KAK5056297.1"/>
    <property type="molecule type" value="Genomic_DNA"/>
</dbReference>
<protein>
    <recommendedName>
        <fullName evidence="2">Myb-like DNA-binding domain-containing protein</fullName>
    </recommendedName>
</protein>
<name>A0ABR0J4F5_9EURO</name>
<evidence type="ECO:0000259" key="2">
    <source>
        <dbReference type="Pfam" id="PF22980"/>
    </source>
</evidence>
<dbReference type="Pfam" id="PF22980">
    <property type="entry name" value="Myb_DNA-bind_8"/>
    <property type="match status" value="1"/>
</dbReference>
<evidence type="ECO:0000313" key="3">
    <source>
        <dbReference type="EMBL" id="KAK5056297.1"/>
    </source>
</evidence>
<dbReference type="Proteomes" id="UP001345691">
    <property type="component" value="Unassembled WGS sequence"/>
</dbReference>
<reference evidence="3 4" key="1">
    <citation type="submission" date="2023-08" db="EMBL/GenBank/DDBJ databases">
        <title>Black Yeasts Isolated from many extreme environments.</title>
        <authorList>
            <person name="Coleine C."/>
            <person name="Stajich J.E."/>
            <person name="Selbmann L."/>
        </authorList>
    </citation>
    <scope>NUCLEOTIDE SEQUENCE [LARGE SCALE GENOMIC DNA]</scope>
    <source>
        <strain evidence="3 4">CCFEE 6328</strain>
    </source>
</reference>
<dbReference type="InterPro" id="IPR054505">
    <property type="entry name" value="Myb_DNA-bind_8"/>
</dbReference>
<feature type="domain" description="Myb-like DNA-binding" evidence="2">
    <location>
        <begin position="15"/>
        <end position="60"/>
    </location>
</feature>
<comment type="caution">
    <text evidence="3">The sequence shown here is derived from an EMBL/GenBank/DDBJ whole genome shotgun (WGS) entry which is preliminary data.</text>
</comment>
<organism evidence="3 4">
    <name type="scientific">Exophiala sideris</name>
    <dbReference type="NCBI Taxonomy" id="1016849"/>
    <lineage>
        <taxon>Eukaryota</taxon>
        <taxon>Fungi</taxon>
        <taxon>Dikarya</taxon>
        <taxon>Ascomycota</taxon>
        <taxon>Pezizomycotina</taxon>
        <taxon>Eurotiomycetes</taxon>
        <taxon>Chaetothyriomycetidae</taxon>
        <taxon>Chaetothyriales</taxon>
        <taxon>Herpotrichiellaceae</taxon>
        <taxon>Exophiala</taxon>
    </lineage>
</organism>
<proteinExistence type="predicted"/>
<sequence length="143" mass="15591">MPPKATKPAGGDGPDPKFAFVWSVLRHAGELNVDWNGVAEDNGIGYARNASSKFKDIVKKQGFKFEGNKICLLDETPPAATAKPTAVRKRKATTKKEEDDGEVESKTAAKKTKKSAPKSAAKVKEEDEEAEDDEEEVKEEEEA</sequence>
<gene>
    <name evidence="3" type="ORF">LTR69_007838</name>
</gene>
<feature type="region of interest" description="Disordered" evidence="1">
    <location>
        <begin position="75"/>
        <end position="143"/>
    </location>
</feature>
<feature type="compositionally biased region" description="Low complexity" evidence="1">
    <location>
        <begin position="76"/>
        <end position="85"/>
    </location>
</feature>
<feature type="compositionally biased region" description="Basic and acidic residues" evidence="1">
    <location>
        <begin position="94"/>
        <end position="107"/>
    </location>
</feature>
<feature type="compositionally biased region" description="Acidic residues" evidence="1">
    <location>
        <begin position="126"/>
        <end position="143"/>
    </location>
</feature>
<accession>A0ABR0J4F5</accession>
<evidence type="ECO:0000256" key="1">
    <source>
        <dbReference type="SAM" id="MobiDB-lite"/>
    </source>
</evidence>
<keyword evidence="4" id="KW-1185">Reference proteome</keyword>
<evidence type="ECO:0000313" key="4">
    <source>
        <dbReference type="Proteomes" id="UP001345691"/>
    </source>
</evidence>